<dbReference type="AlphaFoldDB" id="A0AAN6MZX6"/>
<evidence type="ECO:0000313" key="2">
    <source>
        <dbReference type="EMBL" id="KAK3936601.1"/>
    </source>
</evidence>
<dbReference type="EMBL" id="MU853878">
    <property type="protein sequence ID" value="KAK3936601.1"/>
    <property type="molecule type" value="Genomic_DNA"/>
</dbReference>
<keyword evidence="3" id="KW-1185">Reference proteome</keyword>
<gene>
    <name evidence="2" type="ORF">QBC46DRAFT_25448</name>
</gene>
<sequence>MPRDNVHTTITISYALPILLSWFSLLYIHNYSSCNKQSGGHVHRRSVRLDHDGLEAVIPNTTPFARKPLYFIYSPLCITAGCITAGVGLGRQNPTPPHSSHGTEEKRTARNCSDWGLHFTLCFSFFCPWHSCPQGSARFAVG</sequence>
<evidence type="ECO:0000256" key="1">
    <source>
        <dbReference type="SAM" id="Phobius"/>
    </source>
</evidence>
<comment type="caution">
    <text evidence="2">The sequence shown here is derived from an EMBL/GenBank/DDBJ whole genome shotgun (WGS) entry which is preliminary data.</text>
</comment>
<keyword evidence="1" id="KW-1133">Transmembrane helix</keyword>
<reference evidence="3" key="1">
    <citation type="journal article" date="2023" name="Mol. Phylogenet. Evol.">
        <title>Genome-scale phylogeny and comparative genomics of the fungal order Sordariales.</title>
        <authorList>
            <person name="Hensen N."/>
            <person name="Bonometti L."/>
            <person name="Westerberg I."/>
            <person name="Brannstrom I.O."/>
            <person name="Guillou S."/>
            <person name="Cros-Aarteil S."/>
            <person name="Calhoun S."/>
            <person name="Haridas S."/>
            <person name="Kuo A."/>
            <person name="Mondo S."/>
            <person name="Pangilinan J."/>
            <person name="Riley R."/>
            <person name="LaButti K."/>
            <person name="Andreopoulos B."/>
            <person name="Lipzen A."/>
            <person name="Chen C."/>
            <person name="Yan M."/>
            <person name="Daum C."/>
            <person name="Ng V."/>
            <person name="Clum A."/>
            <person name="Steindorff A."/>
            <person name="Ohm R.A."/>
            <person name="Martin F."/>
            <person name="Silar P."/>
            <person name="Natvig D.O."/>
            <person name="Lalanne C."/>
            <person name="Gautier V."/>
            <person name="Ament-Velasquez S.L."/>
            <person name="Kruys A."/>
            <person name="Hutchinson M.I."/>
            <person name="Powell A.J."/>
            <person name="Barry K."/>
            <person name="Miller A.N."/>
            <person name="Grigoriev I.V."/>
            <person name="Debuchy R."/>
            <person name="Gladieux P."/>
            <person name="Hiltunen Thoren M."/>
            <person name="Johannesson H."/>
        </authorList>
    </citation>
    <scope>NUCLEOTIDE SEQUENCE [LARGE SCALE GENOMIC DNA]</scope>
    <source>
        <strain evidence="3">CBS 340.73</strain>
    </source>
</reference>
<feature type="transmembrane region" description="Helical" evidence="1">
    <location>
        <begin position="6"/>
        <end position="28"/>
    </location>
</feature>
<dbReference type="Proteomes" id="UP001303473">
    <property type="component" value="Unassembled WGS sequence"/>
</dbReference>
<organism evidence="2 3">
    <name type="scientific">Diplogelasinospora grovesii</name>
    <dbReference type="NCBI Taxonomy" id="303347"/>
    <lineage>
        <taxon>Eukaryota</taxon>
        <taxon>Fungi</taxon>
        <taxon>Dikarya</taxon>
        <taxon>Ascomycota</taxon>
        <taxon>Pezizomycotina</taxon>
        <taxon>Sordariomycetes</taxon>
        <taxon>Sordariomycetidae</taxon>
        <taxon>Sordariales</taxon>
        <taxon>Diplogelasinosporaceae</taxon>
        <taxon>Diplogelasinospora</taxon>
    </lineage>
</organism>
<keyword evidence="1" id="KW-0812">Transmembrane</keyword>
<protein>
    <submittedName>
        <fullName evidence="2">Uncharacterized protein</fullName>
    </submittedName>
</protein>
<name>A0AAN6MZX6_9PEZI</name>
<accession>A0AAN6MZX6</accession>
<evidence type="ECO:0000313" key="3">
    <source>
        <dbReference type="Proteomes" id="UP001303473"/>
    </source>
</evidence>
<proteinExistence type="predicted"/>
<keyword evidence="1" id="KW-0472">Membrane</keyword>